<proteinExistence type="predicted"/>
<comment type="caution">
    <text evidence="1">The sequence shown here is derived from an EMBL/GenBank/DDBJ whole genome shotgun (WGS) entry which is preliminary data.</text>
</comment>
<accession>A0ACB8JPB9</accession>
<gene>
    <name evidence="1" type="ORF">KPL71_022331</name>
</gene>
<evidence type="ECO:0000313" key="1">
    <source>
        <dbReference type="EMBL" id="KAH9718720.1"/>
    </source>
</evidence>
<reference evidence="2" key="1">
    <citation type="journal article" date="2023" name="Hortic. Res.">
        <title>A chromosome-level phased genome enabling allele-level studies in sweet orange: a case study on citrus Huanglongbing tolerance.</title>
        <authorList>
            <person name="Wu B."/>
            <person name="Yu Q."/>
            <person name="Deng Z."/>
            <person name="Duan Y."/>
            <person name="Luo F."/>
            <person name="Gmitter F. Jr."/>
        </authorList>
    </citation>
    <scope>NUCLEOTIDE SEQUENCE [LARGE SCALE GENOMIC DNA]</scope>
    <source>
        <strain evidence="2">cv. Valencia</strain>
    </source>
</reference>
<evidence type="ECO:0000313" key="2">
    <source>
        <dbReference type="Proteomes" id="UP000829398"/>
    </source>
</evidence>
<dbReference type="Proteomes" id="UP000829398">
    <property type="component" value="Chromosome 7"/>
</dbReference>
<organism evidence="1 2">
    <name type="scientific">Citrus sinensis</name>
    <name type="common">Sweet orange</name>
    <name type="synonym">Citrus aurantium var. sinensis</name>
    <dbReference type="NCBI Taxonomy" id="2711"/>
    <lineage>
        <taxon>Eukaryota</taxon>
        <taxon>Viridiplantae</taxon>
        <taxon>Streptophyta</taxon>
        <taxon>Embryophyta</taxon>
        <taxon>Tracheophyta</taxon>
        <taxon>Spermatophyta</taxon>
        <taxon>Magnoliopsida</taxon>
        <taxon>eudicotyledons</taxon>
        <taxon>Gunneridae</taxon>
        <taxon>Pentapetalae</taxon>
        <taxon>rosids</taxon>
        <taxon>malvids</taxon>
        <taxon>Sapindales</taxon>
        <taxon>Rutaceae</taxon>
        <taxon>Aurantioideae</taxon>
        <taxon>Citrus</taxon>
    </lineage>
</organism>
<name>A0ACB8JPB9_CITSI</name>
<keyword evidence="2" id="KW-1185">Reference proteome</keyword>
<protein>
    <submittedName>
        <fullName evidence="1">Uncharacterized protein</fullName>
    </submittedName>
</protein>
<sequence length="1218" mass="139210">MATSGGELMSKSASEIWEFFQRQADNSQQQSRSLRNTKRIKGVNEVHIDESTSGIKEVNEMIEGLARQIASLSTTKSTEPHDHDSYSDQDNAIGVIRKPSNYNPYSNTYNPGCRDHPNFSWSQGFQQNRPVAPAPPMQQIPQIPQIPQAFQPPFRPFNQNQNYSQPRPWEDAFQNFKNVTHSTIEQQNRTIDGLRNELRAGFNSQAQSVSSLKKMMGQLASSVQTLAMTVEKSKFPSQPVPNPKGVHEASTSSPQQHGEVKAVMTLRKGKEVDNKVEMPVTKENQIVPISVEDSPPEEKEETNPREYVPKAPFPQRSVDEVNALLDSSPSMDTNKWKSRVEQLALSEKKLIPSSESPPKLELKPLPNTLEYAFLGEESTLPVIISSSLNDEQKCIIYPISDSSWVSPVQVVPKKSGITVVTNADNELIPTRVTTGWRVCINYRTLNSVTRKDHFLLPFIDQMLDRLAGHEFYCFLDGYSGYNHIPIAPKDQEKTIFTCPFGTFAYRRMSFGLCNAPATFQQCMLSIFSDMVERFLEVFMDDFSVFGASFDQYLHQLTLVLQRCIEKNLVLNWEKCHFMVKQGIVLGHIISSKCIEVDKAKVDLISNLPPPKTVREVRSFLGHAGFYRRFIKDFSKVSRPLCNLLAKDVHFIFNDSCLVAFEKLKQLLTSSPIIQAPNWSLPFELMCDASDYAVGAVLGQRVDRISHVIYYASMTLNDAQLNYSTTEKEMLAVVFALEKFRSYLIGCKIIIFTDHAALKYLLTKKDAKARLIRWVLLLQEFDLEFKYKKGTENVVADHLSRLHFDTITETLPLNESFPYEKLMSVELLPWYADIVNYLVTGQLPEHWTKQNNAKFFAEIKNFFWDDPYLFKYYTDQIVRRCVSENEIQNILSFCYEQACGGHFSAKKTTAKVLQCSFYWPTIFRDAYTFCSSCDRSESAFIQFSLAPIPRNEILAKLHKRFPSLPQNALLTIYKARFERMRLLMRNNIPADIRWLIEAKVRSAEMVSDNREDKIQFIRDGLNNESLDDILLSLETHPIYKKTGWEAHPRPIEGVQAVSGRKTRGRSTPNRQFKNICVLSGFTYGKHKEFVEAAIDLGRSIAARKLHLVYGGGDLATLEALITLASSARMHIHQKLIGLLNVNNFYDRFIAFLNHAIKNYFIRSNVKKLFICAHTANELLDLLQAYKPEPDPWTFVLERSNNDGNSSRSKKYKLDLTLRL</sequence>
<dbReference type="EMBL" id="CM039176">
    <property type="protein sequence ID" value="KAH9718720.1"/>
    <property type="molecule type" value="Genomic_DNA"/>
</dbReference>